<gene>
    <name evidence="1" type="ORF">GA0070604_0014</name>
    <name evidence="2" type="ORF">GA0070604_0146</name>
</gene>
<dbReference type="AlphaFoldDB" id="A0A1C6TPP4"/>
<accession>A0A1C6TPP4</accession>
<dbReference type="EMBL" id="FMHY01000001">
    <property type="protein sequence ID" value="SCL43802.1"/>
    <property type="molecule type" value="Genomic_DNA"/>
</dbReference>
<name>A0A1C6TPP4_9ACTN</name>
<proteinExistence type="predicted"/>
<evidence type="ECO:0000313" key="2">
    <source>
        <dbReference type="EMBL" id="SCL44017.1"/>
    </source>
</evidence>
<reference evidence="3" key="1">
    <citation type="submission" date="2016-06" db="EMBL/GenBank/DDBJ databases">
        <authorList>
            <person name="Varghese N."/>
            <person name="Submissions Spin"/>
        </authorList>
    </citation>
    <scope>NUCLEOTIDE SEQUENCE [LARGE SCALE GENOMIC DNA]</scope>
    <source>
        <strain evidence="3">DSM 44814</strain>
    </source>
</reference>
<organism evidence="1 3">
    <name type="scientific">Micromonospora eburnea</name>
    <dbReference type="NCBI Taxonomy" id="227316"/>
    <lineage>
        <taxon>Bacteria</taxon>
        <taxon>Bacillati</taxon>
        <taxon>Actinomycetota</taxon>
        <taxon>Actinomycetes</taxon>
        <taxon>Micromonosporales</taxon>
        <taxon>Micromonosporaceae</taxon>
        <taxon>Micromonospora</taxon>
    </lineage>
</organism>
<dbReference type="STRING" id="227316.GA0070604_0014"/>
<dbReference type="Proteomes" id="UP000199696">
    <property type="component" value="Unassembled WGS sequence"/>
</dbReference>
<protein>
    <submittedName>
        <fullName evidence="1">Uncharacterized protein</fullName>
    </submittedName>
</protein>
<evidence type="ECO:0000313" key="1">
    <source>
        <dbReference type="EMBL" id="SCL43802.1"/>
    </source>
</evidence>
<reference evidence="1" key="2">
    <citation type="submission" date="2016-06" db="EMBL/GenBank/DDBJ databases">
        <authorList>
            <person name="Kjaerup R.B."/>
            <person name="Dalgaard T.S."/>
            <person name="Juul-Madsen H.R."/>
        </authorList>
    </citation>
    <scope>NUCLEOTIDE SEQUENCE [LARGE SCALE GENOMIC DNA]</scope>
    <source>
        <strain evidence="1">DSM 44814</strain>
    </source>
</reference>
<sequence length="71" mass="7696">MGMMSEGRWTDTTTTAATPPIDRYELGLLHGGIDSLESVLELINMPGADIQAVVRALLKDKRDRAAGRGVR</sequence>
<keyword evidence="3" id="KW-1185">Reference proteome</keyword>
<evidence type="ECO:0000313" key="3">
    <source>
        <dbReference type="Proteomes" id="UP000199696"/>
    </source>
</evidence>
<dbReference type="EMBL" id="FMHY01000002">
    <property type="protein sequence ID" value="SCL44017.1"/>
    <property type="molecule type" value="Genomic_DNA"/>
</dbReference>